<organism evidence="1 2">
    <name type="scientific">Pseudomonas turukhanskensis</name>
    <dbReference type="NCBI Taxonomy" id="1806536"/>
    <lineage>
        <taxon>Bacteria</taxon>
        <taxon>Pseudomonadati</taxon>
        <taxon>Pseudomonadota</taxon>
        <taxon>Gammaproteobacteria</taxon>
        <taxon>Pseudomonadales</taxon>
        <taxon>Pseudomonadaceae</taxon>
        <taxon>Pseudomonas</taxon>
    </lineage>
</organism>
<dbReference type="Proteomes" id="UP001143328">
    <property type="component" value="Unassembled WGS sequence"/>
</dbReference>
<accession>A0A9W6NGK7</accession>
<gene>
    <name evidence="1" type="ORF">GCM10017655_32250</name>
</gene>
<dbReference type="SUPFAM" id="SSF53474">
    <property type="entry name" value="alpha/beta-Hydrolases"/>
    <property type="match status" value="1"/>
</dbReference>
<reference evidence="1" key="2">
    <citation type="submission" date="2023-01" db="EMBL/GenBank/DDBJ databases">
        <authorList>
            <person name="Sun Q."/>
            <person name="Evtushenko L."/>
        </authorList>
    </citation>
    <scope>NUCLEOTIDE SEQUENCE</scope>
    <source>
        <strain evidence="1">VKM B-2935</strain>
    </source>
</reference>
<sequence length="267" mass="29103">MPFSEYGSSTGKPVVYFHGVPGAPSEAAVLHDYARLAGLRVLSFNRLTLPVCATPEAYYLQIATAIRKEIGNMPVAMIGFSIGSHVALATAAHLREQVTSLHLVSAVAPLQAGDFPNAMAGKAVFQLAHKQPWLFKLLARWQAFLAPRFPTALFRMLFASAQGQDQQLASQADFQQFIAGVFIDCFGQGVDGYCRDIQRYLAPWSPPAFTHSPQIHLWHGSEDNWSPLGMAEYLAGALPGAVLHRGEGLSHYSCLYDAVPKIVRHVG</sequence>
<dbReference type="EMBL" id="BSFN01000009">
    <property type="protein sequence ID" value="GLK90163.1"/>
    <property type="molecule type" value="Genomic_DNA"/>
</dbReference>
<evidence type="ECO:0000313" key="1">
    <source>
        <dbReference type="EMBL" id="GLK90163.1"/>
    </source>
</evidence>
<dbReference type="Gene3D" id="3.40.50.1820">
    <property type="entry name" value="alpha/beta hydrolase"/>
    <property type="match status" value="1"/>
</dbReference>
<dbReference type="InterPro" id="IPR029058">
    <property type="entry name" value="AB_hydrolase_fold"/>
</dbReference>
<dbReference type="AlphaFoldDB" id="A0A9W6NGK7"/>
<evidence type="ECO:0008006" key="3">
    <source>
        <dbReference type="Google" id="ProtNLM"/>
    </source>
</evidence>
<reference evidence="1" key="1">
    <citation type="journal article" date="2014" name="Int. J. Syst. Evol. Microbiol.">
        <title>Complete genome sequence of Corynebacterium casei LMG S-19264T (=DSM 44701T), isolated from a smear-ripened cheese.</title>
        <authorList>
            <consortium name="US DOE Joint Genome Institute (JGI-PGF)"/>
            <person name="Walter F."/>
            <person name="Albersmeier A."/>
            <person name="Kalinowski J."/>
            <person name="Ruckert C."/>
        </authorList>
    </citation>
    <scope>NUCLEOTIDE SEQUENCE</scope>
    <source>
        <strain evidence="1">VKM B-2935</strain>
    </source>
</reference>
<keyword evidence="2" id="KW-1185">Reference proteome</keyword>
<protein>
    <recommendedName>
        <fullName evidence="3">Alpha/beta hydrolase</fullName>
    </recommendedName>
</protein>
<comment type="caution">
    <text evidence="1">The sequence shown here is derived from an EMBL/GenBank/DDBJ whole genome shotgun (WGS) entry which is preliminary data.</text>
</comment>
<name>A0A9W6NGK7_9PSED</name>
<evidence type="ECO:0000313" key="2">
    <source>
        <dbReference type="Proteomes" id="UP001143328"/>
    </source>
</evidence>
<proteinExistence type="predicted"/>